<dbReference type="PhylomeDB" id="B4LM47"/>
<evidence type="ECO:0000256" key="1">
    <source>
        <dbReference type="SAM" id="SignalP"/>
    </source>
</evidence>
<sequence>MKVKVILSVLLLLALSTGYGEANSIRSCHSCQGINCQRTELSQEQKCVDSLDYCVAIYDKSQVLYKGCSLEIPSQLRNRCDSPNDASCFKCNTDRCNNVGSAKYACVQCNSSEDTNCAENATSLKPAVCTAPTASNSYCFVKASASGSNIERGCATTVIDQQSCLKDANCLLCSPGDVRGCNSVNIVVDSNAGKSFIRFLR</sequence>
<protein>
    <recommendedName>
        <fullName evidence="2">DUF753 domain-containing protein</fullName>
    </recommendedName>
</protein>
<dbReference type="PANTHER" id="PTHR21721">
    <property type="entry name" value="GH09876P-RELATED"/>
    <property type="match status" value="1"/>
</dbReference>
<feature type="domain" description="DUF753" evidence="2">
    <location>
        <begin position="105"/>
        <end position="182"/>
    </location>
</feature>
<keyword evidence="1" id="KW-0732">Signal</keyword>
<name>B4LM47_DROVI</name>
<evidence type="ECO:0000259" key="2">
    <source>
        <dbReference type="Pfam" id="PF05444"/>
    </source>
</evidence>
<feature type="domain" description="DUF753" evidence="2">
    <location>
        <begin position="27"/>
        <end position="97"/>
    </location>
</feature>
<keyword evidence="4" id="KW-1185">Reference proteome</keyword>
<organism evidence="3 4">
    <name type="scientific">Drosophila virilis</name>
    <name type="common">Fruit fly</name>
    <dbReference type="NCBI Taxonomy" id="7244"/>
    <lineage>
        <taxon>Eukaryota</taxon>
        <taxon>Metazoa</taxon>
        <taxon>Ecdysozoa</taxon>
        <taxon>Arthropoda</taxon>
        <taxon>Hexapoda</taxon>
        <taxon>Insecta</taxon>
        <taxon>Pterygota</taxon>
        <taxon>Neoptera</taxon>
        <taxon>Endopterygota</taxon>
        <taxon>Diptera</taxon>
        <taxon>Brachycera</taxon>
        <taxon>Muscomorpha</taxon>
        <taxon>Ephydroidea</taxon>
        <taxon>Drosophilidae</taxon>
        <taxon>Drosophila</taxon>
    </lineage>
</organism>
<dbReference type="OMA" id="NTAISCH"/>
<dbReference type="Proteomes" id="UP000008792">
    <property type="component" value="Unassembled WGS sequence"/>
</dbReference>
<evidence type="ECO:0000313" key="3">
    <source>
        <dbReference type="EMBL" id="EDW60925.1"/>
    </source>
</evidence>
<evidence type="ECO:0000313" key="4">
    <source>
        <dbReference type="Proteomes" id="UP000008792"/>
    </source>
</evidence>
<dbReference type="OrthoDB" id="7943935at2759"/>
<dbReference type="EMBL" id="CH940648">
    <property type="protein sequence ID" value="EDW60925.1"/>
    <property type="molecule type" value="Genomic_DNA"/>
</dbReference>
<dbReference type="PANTHER" id="PTHR21721:SF26">
    <property type="entry name" value="DUF753 DOMAIN-CONTAINING PROTEIN-RELATED"/>
    <property type="match status" value="1"/>
</dbReference>
<dbReference type="InterPro" id="IPR008472">
    <property type="entry name" value="DUF753"/>
</dbReference>
<accession>B4LM47</accession>
<gene>
    <name evidence="3" type="primary">Dvir\GJ20591</name>
    <name evidence="3" type="ORF">Dvir_GJ20591</name>
</gene>
<dbReference type="HOGENOM" id="CLU_109089_0_0_1"/>
<dbReference type="STRING" id="7244.B4LM47"/>
<dbReference type="AlphaFoldDB" id="B4LM47"/>
<dbReference type="KEGG" id="dvi:6627157"/>
<proteinExistence type="predicted"/>
<feature type="chain" id="PRO_5002816261" description="DUF753 domain-containing protein" evidence="1">
    <location>
        <begin position="23"/>
        <end position="201"/>
    </location>
</feature>
<feature type="signal peptide" evidence="1">
    <location>
        <begin position="1"/>
        <end position="22"/>
    </location>
</feature>
<dbReference type="Pfam" id="PF05444">
    <property type="entry name" value="DUF753"/>
    <property type="match status" value="2"/>
</dbReference>
<reference evidence="3 4" key="1">
    <citation type="journal article" date="2007" name="Nature">
        <title>Evolution of genes and genomes on the Drosophila phylogeny.</title>
        <authorList>
            <consortium name="Drosophila 12 Genomes Consortium"/>
            <person name="Clark A.G."/>
            <person name="Eisen M.B."/>
            <person name="Smith D.R."/>
            <person name="Bergman C.M."/>
            <person name="Oliver B."/>
            <person name="Markow T.A."/>
            <person name="Kaufman T.C."/>
            <person name="Kellis M."/>
            <person name="Gelbart W."/>
            <person name="Iyer V.N."/>
            <person name="Pollard D.A."/>
            <person name="Sackton T.B."/>
            <person name="Larracuente A.M."/>
            <person name="Singh N.D."/>
            <person name="Abad J.P."/>
            <person name="Abt D.N."/>
            <person name="Adryan B."/>
            <person name="Aguade M."/>
            <person name="Akashi H."/>
            <person name="Anderson W.W."/>
            <person name="Aquadro C.F."/>
            <person name="Ardell D.H."/>
            <person name="Arguello R."/>
            <person name="Artieri C.G."/>
            <person name="Barbash D.A."/>
            <person name="Barker D."/>
            <person name="Barsanti P."/>
            <person name="Batterham P."/>
            <person name="Batzoglou S."/>
            <person name="Begun D."/>
            <person name="Bhutkar A."/>
            <person name="Blanco E."/>
            <person name="Bosak S.A."/>
            <person name="Bradley R.K."/>
            <person name="Brand A.D."/>
            <person name="Brent M.R."/>
            <person name="Brooks A.N."/>
            <person name="Brown R.H."/>
            <person name="Butlin R.K."/>
            <person name="Caggese C."/>
            <person name="Calvi B.R."/>
            <person name="Bernardo de Carvalho A."/>
            <person name="Caspi A."/>
            <person name="Castrezana S."/>
            <person name="Celniker S.E."/>
            <person name="Chang J.L."/>
            <person name="Chapple C."/>
            <person name="Chatterji S."/>
            <person name="Chinwalla A."/>
            <person name="Civetta A."/>
            <person name="Clifton S.W."/>
            <person name="Comeron J.M."/>
            <person name="Costello J.C."/>
            <person name="Coyne J.A."/>
            <person name="Daub J."/>
            <person name="David R.G."/>
            <person name="Delcher A.L."/>
            <person name="Delehaunty K."/>
            <person name="Do C.B."/>
            <person name="Ebling H."/>
            <person name="Edwards K."/>
            <person name="Eickbush T."/>
            <person name="Evans J.D."/>
            <person name="Filipski A."/>
            <person name="Findeiss S."/>
            <person name="Freyhult E."/>
            <person name="Fulton L."/>
            <person name="Fulton R."/>
            <person name="Garcia A.C."/>
            <person name="Gardiner A."/>
            <person name="Garfield D.A."/>
            <person name="Garvin B.E."/>
            <person name="Gibson G."/>
            <person name="Gilbert D."/>
            <person name="Gnerre S."/>
            <person name="Godfrey J."/>
            <person name="Good R."/>
            <person name="Gotea V."/>
            <person name="Gravely B."/>
            <person name="Greenberg A.J."/>
            <person name="Griffiths-Jones S."/>
            <person name="Gross S."/>
            <person name="Guigo R."/>
            <person name="Gustafson E.A."/>
            <person name="Haerty W."/>
            <person name="Hahn M.W."/>
            <person name="Halligan D.L."/>
            <person name="Halpern A.L."/>
            <person name="Halter G.M."/>
            <person name="Han M.V."/>
            <person name="Heger A."/>
            <person name="Hillier L."/>
            <person name="Hinrichs A.S."/>
            <person name="Holmes I."/>
            <person name="Hoskins R.A."/>
            <person name="Hubisz M.J."/>
            <person name="Hultmark D."/>
            <person name="Huntley M.A."/>
            <person name="Jaffe D.B."/>
            <person name="Jagadeeshan S."/>
            <person name="Jeck W.R."/>
            <person name="Johnson J."/>
            <person name="Jones C.D."/>
            <person name="Jordan W.C."/>
            <person name="Karpen G.H."/>
            <person name="Kataoka E."/>
            <person name="Keightley P.D."/>
            <person name="Kheradpour P."/>
            <person name="Kirkness E.F."/>
            <person name="Koerich L.B."/>
            <person name="Kristiansen K."/>
            <person name="Kudrna D."/>
            <person name="Kulathinal R.J."/>
            <person name="Kumar S."/>
            <person name="Kwok R."/>
            <person name="Lander E."/>
            <person name="Langley C.H."/>
            <person name="Lapoint R."/>
            <person name="Lazzaro B.P."/>
            <person name="Lee S.J."/>
            <person name="Levesque L."/>
            <person name="Li R."/>
            <person name="Lin C.F."/>
            <person name="Lin M.F."/>
            <person name="Lindblad-Toh K."/>
            <person name="Llopart A."/>
            <person name="Long M."/>
            <person name="Low L."/>
            <person name="Lozovsky E."/>
            <person name="Lu J."/>
            <person name="Luo M."/>
            <person name="Machado C.A."/>
            <person name="Makalowski W."/>
            <person name="Marzo M."/>
            <person name="Matsuda M."/>
            <person name="Matzkin L."/>
            <person name="McAllister B."/>
            <person name="McBride C.S."/>
            <person name="McKernan B."/>
            <person name="McKernan K."/>
            <person name="Mendez-Lago M."/>
            <person name="Minx P."/>
            <person name="Mollenhauer M.U."/>
            <person name="Montooth K."/>
            <person name="Mount S.M."/>
            <person name="Mu X."/>
            <person name="Myers E."/>
            <person name="Negre B."/>
            <person name="Newfeld S."/>
            <person name="Nielsen R."/>
            <person name="Noor M.A."/>
            <person name="O'Grady P."/>
            <person name="Pachter L."/>
            <person name="Papaceit M."/>
            <person name="Parisi M.J."/>
            <person name="Parisi M."/>
            <person name="Parts L."/>
            <person name="Pedersen J.S."/>
            <person name="Pesole G."/>
            <person name="Phillippy A.M."/>
            <person name="Ponting C.P."/>
            <person name="Pop M."/>
            <person name="Porcelli D."/>
            <person name="Powell J.R."/>
            <person name="Prohaska S."/>
            <person name="Pruitt K."/>
            <person name="Puig M."/>
            <person name="Quesneville H."/>
            <person name="Ram K.R."/>
            <person name="Rand D."/>
            <person name="Rasmussen M.D."/>
            <person name="Reed L.K."/>
            <person name="Reenan R."/>
            <person name="Reily A."/>
            <person name="Remington K.A."/>
            <person name="Rieger T.T."/>
            <person name="Ritchie M.G."/>
            <person name="Robin C."/>
            <person name="Rogers Y.H."/>
            <person name="Rohde C."/>
            <person name="Rozas J."/>
            <person name="Rubenfield M.J."/>
            <person name="Ruiz A."/>
            <person name="Russo S."/>
            <person name="Salzberg S.L."/>
            <person name="Sanchez-Gracia A."/>
            <person name="Saranga D.J."/>
            <person name="Sato H."/>
            <person name="Schaeffer S.W."/>
            <person name="Schatz M.C."/>
            <person name="Schlenke T."/>
            <person name="Schwartz R."/>
            <person name="Segarra C."/>
            <person name="Singh R.S."/>
            <person name="Sirot L."/>
            <person name="Sirota M."/>
            <person name="Sisneros N.B."/>
            <person name="Smith C.D."/>
            <person name="Smith T.F."/>
            <person name="Spieth J."/>
            <person name="Stage D.E."/>
            <person name="Stark A."/>
            <person name="Stephan W."/>
            <person name="Strausberg R.L."/>
            <person name="Strempel S."/>
            <person name="Sturgill D."/>
            <person name="Sutton G."/>
            <person name="Sutton G.G."/>
            <person name="Tao W."/>
            <person name="Teichmann S."/>
            <person name="Tobari Y.N."/>
            <person name="Tomimura Y."/>
            <person name="Tsolas J.M."/>
            <person name="Valente V.L."/>
            <person name="Venter E."/>
            <person name="Venter J.C."/>
            <person name="Vicario S."/>
            <person name="Vieira F.G."/>
            <person name="Vilella A.J."/>
            <person name="Villasante A."/>
            <person name="Walenz B."/>
            <person name="Wang J."/>
            <person name="Wasserman M."/>
            <person name="Watts T."/>
            <person name="Wilson D."/>
            <person name="Wilson R.K."/>
            <person name="Wing R.A."/>
            <person name="Wolfner M.F."/>
            <person name="Wong A."/>
            <person name="Wong G.K."/>
            <person name="Wu C.I."/>
            <person name="Wu G."/>
            <person name="Yamamoto D."/>
            <person name="Yang H.P."/>
            <person name="Yang S.P."/>
            <person name="Yorke J.A."/>
            <person name="Yoshida K."/>
            <person name="Zdobnov E."/>
            <person name="Zhang P."/>
            <person name="Zhang Y."/>
            <person name="Zimin A.V."/>
            <person name="Baldwin J."/>
            <person name="Abdouelleil A."/>
            <person name="Abdulkadir J."/>
            <person name="Abebe A."/>
            <person name="Abera B."/>
            <person name="Abreu J."/>
            <person name="Acer S.C."/>
            <person name="Aftuck L."/>
            <person name="Alexander A."/>
            <person name="An P."/>
            <person name="Anderson E."/>
            <person name="Anderson S."/>
            <person name="Arachi H."/>
            <person name="Azer M."/>
            <person name="Bachantsang P."/>
            <person name="Barry A."/>
            <person name="Bayul T."/>
            <person name="Berlin A."/>
            <person name="Bessette D."/>
            <person name="Bloom T."/>
            <person name="Blye J."/>
            <person name="Boguslavskiy L."/>
            <person name="Bonnet C."/>
            <person name="Boukhgalter B."/>
            <person name="Bourzgui I."/>
            <person name="Brown A."/>
            <person name="Cahill P."/>
            <person name="Channer S."/>
            <person name="Cheshatsang Y."/>
            <person name="Chuda L."/>
            <person name="Citroen M."/>
            <person name="Collymore A."/>
            <person name="Cooke P."/>
            <person name="Costello M."/>
            <person name="D'Aco K."/>
            <person name="Daza R."/>
            <person name="De Haan G."/>
            <person name="DeGray S."/>
            <person name="DeMaso C."/>
            <person name="Dhargay N."/>
            <person name="Dooley K."/>
            <person name="Dooley E."/>
            <person name="Doricent M."/>
            <person name="Dorje P."/>
            <person name="Dorjee K."/>
            <person name="Dupes A."/>
            <person name="Elong R."/>
            <person name="Falk J."/>
            <person name="Farina A."/>
            <person name="Faro S."/>
            <person name="Ferguson D."/>
            <person name="Fisher S."/>
            <person name="Foley C.D."/>
            <person name="Franke A."/>
            <person name="Friedrich D."/>
            <person name="Gadbois L."/>
            <person name="Gearin G."/>
            <person name="Gearin C.R."/>
            <person name="Giannoukos G."/>
            <person name="Goode T."/>
            <person name="Graham J."/>
            <person name="Grandbois E."/>
            <person name="Grewal S."/>
            <person name="Gyaltsen K."/>
            <person name="Hafez N."/>
            <person name="Hagos B."/>
            <person name="Hall J."/>
            <person name="Henson C."/>
            <person name="Hollinger A."/>
            <person name="Honan T."/>
            <person name="Huard M.D."/>
            <person name="Hughes L."/>
            <person name="Hurhula B."/>
            <person name="Husby M.E."/>
            <person name="Kamat A."/>
            <person name="Kanga B."/>
            <person name="Kashin S."/>
            <person name="Khazanovich D."/>
            <person name="Kisner P."/>
            <person name="Lance K."/>
            <person name="Lara M."/>
            <person name="Lee W."/>
            <person name="Lennon N."/>
            <person name="Letendre F."/>
            <person name="LeVine R."/>
            <person name="Lipovsky A."/>
            <person name="Liu X."/>
            <person name="Liu J."/>
            <person name="Liu S."/>
            <person name="Lokyitsang T."/>
            <person name="Lokyitsang Y."/>
            <person name="Lubonja R."/>
            <person name="Lui A."/>
            <person name="MacDonald P."/>
            <person name="Magnisalis V."/>
            <person name="Maru K."/>
            <person name="Matthews C."/>
            <person name="McCusker W."/>
            <person name="McDonough S."/>
            <person name="Mehta T."/>
            <person name="Meldrim J."/>
            <person name="Meneus L."/>
            <person name="Mihai O."/>
            <person name="Mihalev A."/>
            <person name="Mihova T."/>
            <person name="Mittelman R."/>
            <person name="Mlenga V."/>
            <person name="Montmayeur A."/>
            <person name="Mulrain L."/>
            <person name="Navidi A."/>
            <person name="Naylor J."/>
            <person name="Negash T."/>
            <person name="Nguyen T."/>
            <person name="Nguyen N."/>
            <person name="Nicol R."/>
            <person name="Norbu C."/>
            <person name="Norbu N."/>
            <person name="Novod N."/>
            <person name="O'Neill B."/>
            <person name="Osman S."/>
            <person name="Markiewicz E."/>
            <person name="Oyono O.L."/>
            <person name="Patti C."/>
            <person name="Phunkhang P."/>
            <person name="Pierre F."/>
            <person name="Priest M."/>
            <person name="Raghuraman S."/>
            <person name="Rege F."/>
            <person name="Reyes R."/>
            <person name="Rise C."/>
            <person name="Rogov P."/>
            <person name="Ross K."/>
            <person name="Ryan E."/>
            <person name="Settipalli S."/>
            <person name="Shea T."/>
            <person name="Sherpa N."/>
            <person name="Shi L."/>
            <person name="Shih D."/>
            <person name="Sparrow T."/>
            <person name="Spaulding J."/>
            <person name="Stalker J."/>
            <person name="Stange-Thomann N."/>
            <person name="Stavropoulos S."/>
            <person name="Stone C."/>
            <person name="Strader C."/>
            <person name="Tesfaye S."/>
            <person name="Thomson T."/>
            <person name="Thoulutsang Y."/>
            <person name="Thoulutsang D."/>
            <person name="Topham K."/>
            <person name="Topping I."/>
            <person name="Tsamla T."/>
            <person name="Vassiliev H."/>
            <person name="Vo A."/>
            <person name="Wangchuk T."/>
            <person name="Wangdi T."/>
            <person name="Weiand M."/>
            <person name="Wilkinson J."/>
            <person name="Wilson A."/>
            <person name="Yadav S."/>
            <person name="Young G."/>
            <person name="Yu Q."/>
            <person name="Zembek L."/>
            <person name="Zhong D."/>
            <person name="Zimmer A."/>
            <person name="Zwirko Z."/>
            <person name="Jaffe D.B."/>
            <person name="Alvarez P."/>
            <person name="Brockman W."/>
            <person name="Butler J."/>
            <person name="Chin C."/>
            <person name="Gnerre S."/>
            <person name="Grabherr M."/>
            <person name="Kleber M."/>
            <person name="Mauceli E."/>
            <person name="MacCallum I."/>
        </authorList>
    </citation>
    <scope>NUCLEOTIDE SEQUENCE [LARGE SCALE GENOMIC DNA]</scope>
    <source>
        <strain evidence="4">Tucson 15010-1051.87</strain>
    </source>
</reference>
<dbReference type="InParanoid" id="B4LM47"/>
<dbReference type="eggNOG" id="ENOG502T7X9">
    <property type="taxonomic scope" value="Eukaryota"/>
</dbReference>